<comment type="subunit">
    <text evidence="9">Interacts with PPP1CC catalytic subunit of PP1, and associates with glycogen.</text>
</comment>
<dbReference type="InterPro" id="IPR050782">
    <property type="entry name" value="PP1_regulatory_subunit_3"/>
</dbReference>
<feature type="region of interest" description="Disordered" evidence="14">
    <location>
        <begin position="1"/>
        <end position="59"/>
    </location>
</feature>
<keyword evidence="5 15" id="KW-1133">Transmembrane helix</keyword>
<feature type="compositionally biased region" description="Polar residues" evidence="14">
    <location>
        <begin position="392"/>
        <end position="402"/>
    </location>
</feature>
<dbReference type="PROSITE" id="PS51159">
    <property type="entry name" value="CBM21"/>
    <property type="match status" value="1"/>
</dbReference>
<dbReference type="FunFam" id="2.60.40.2440:FF:000004">
    <property type="entry name" value="protein phosphatase 1 regulatory subunit 3A"/>
    <property type="match status" value="1"/>
</dbReference>
<dbReference type="InterPro" id="IPR005036">
    <property type="entry name" value="CBM21_dom"/>
</dbReference>
<feature type="region of interest" description="Disordered" evidence="14">
    <location>
        <begin position="955"/>
        <end position="981"/>
    </location>
</feature>
<feature type="region of interest" description="Disordered" evidence="14">
    <location>
        <begin position="899"/>
        <end position="928"/>
    </location>
</feature>
<accession>A0A8C3VS36</accession>
<name>A0A8C3VS36_9CETA</name>
<dbReference type="CDD" id="cd22255">
    <property type="entry name" value="PBD_PPP1R3A"/>
    <property type="match status" value="1"/>
</dbReference>
<feature type="region of interest" description="Disordered" evidence="14">
    <location>
        <begin position="450"/>
        <end position="471"/>
    </location>
</feature>
<comment type="subcellular location">
    <subcellularLocation>
        <location evidence="1">Membrane</location>
        <topology evidence="1">Single-pass membrane protein</topology>
    </subcellularLocation>
</comment>
<evidence type="ECO:0000256" key="10">
    <source>
        <dbReference type="ARBA" id="ARBA00070078"/>
    </source>
</evidence>
<feature type="compositionally biased region" description="Basic and acidic residues" evidence="14">
    <location>
        <begin position="460"/>
        <end position="471"/>
    </location>
</feature>
<dbReference type="InterPro" id="IPR038175">
    <property type="entry name" value="CBM21_dom_sf"/>
</dbReference>
<dbReference type="PANTHER" id="PTHR12307:SF2">
    <property type="entry name" value="PROTEIN PHOSPHATASE 1 REGULATORY SUBUNIT 3A"/>
    <property type="match status" value="1"/>
</dbReference>
<dbReference type="GO" id="GO:0008157">
    <property type="term" value="F:protein phosphatase 1 binding"/>
    <property type="evidence" value="ECO:0007669"/>
    <property type="project" value="TreeGrafter"/>
</dbReference>
<dbReference type="Ensembl" id="ENSCWAT00000003528.1">
    <property type="protein sequence ID" value="ENSCWAP00000003245.1"/>
    <property type="gene ID" value="ENSCWAG00000002572.1"/>
</dbReference>
<evidence type="ECO:0000256" key="9">
    <source>
        <dbReference type="ARBA" id="ARBA00063069"/>
    </source>
</evidence>
<evidence type="ECO:0000256" key="6">
    <source>
        <dbReference type="ARBA" id="ARBA00023136"/>
    </source>
</evidence>
<dbReference type="Pfam" id="PF03370">
    <property type="entry name" value="CBM_21"/>
    <property type="match status" value="1"/>
</dbReference>
<evidence type="ECO:0000256" key="13">
    <source>
        <dbReference type="SAM" id="Coils"/>
    </source>
</evidence>
<dbReference type="GeneTree" id="ENSGT00940000157682"/>
<dbReference type="GO" id="GO:0005979">
    <property type="term" value="P:regulation of glycogen biosynthetic process"/>
    <property type="evidence" value="ECO:0007669"/>
    <property type="project" value="TreeGrafter"/>
</dbReference>
<evidence type="ECO:0000256" key="8">
    <source>
        <dbReference type="ARBA" id="ARBA00058944"/>
    </source>
</evidence>
<feature type="compositionally biased region" description="Basic and acidic residues" evidence="14">
    <location>
        <begin position="377"/>
        <end position="391"/>
    </location>
</feature>
<organism evidence="17 18">
    <name type="scientific">Catagonus wagneri</name>
    <name type="common">Chacoan peccary</name>
    <dbReference type="NCBI Taxonomy" id="51154"/>
    <lineage>
        <taxon>Eukaryota</taxon>
        <taxon>Metazoa</taxon>
        <taxon>Chordata</taxon>
        <taxon>Craniata</taxon>
        <taxon>Vertebrata</taxon>
        <taxon>Euteleostomi</taxon>
        <taxon>Mammalia</taxon>
        <taxon>Eutheria</taxon>
        <taxon>Laurasiatheria</taxon>
        <taxon>Artiodactyla</taxon>
        <taxon>Suina</taxon>
        <taxon>Tayassuidae</taxon>
        <taxon>Catagonus</taxon>
    </lineage>
</organism>
<evidence type="ECO:0000256" key="3">
    <source>
        <dbReference type="ARBA" id="ARBA00022600"/>
    </source>
</evidence>
<dbReference type="AlphaFoldDB" id="A0A8C3VS36"/>
<evidence type="ECO:0000256" key="1">
    <source>
        <dbReference type="ARBA" id="ARBA00004167"/>
    </source>
</evidence>
<reference evidence="17" key="2">
    <citation type="submission" date="2025-09" db="UniProtKB">
        <authorList>
            <consortium name="Ensembl"/>
        </authorList>
    </citation>
    <scope>IDENTIFICATION</scope>
</reference>
<feature type="region of interest" description="Disordered" evidence="14">
    <location>
        <begin position="657"/>
        <end position="678"/>
    </location>
</feature>
<feature type="compositionally biased region" description="Basic and acidic residues" evidence="14">
    <location>
        <begin position="756"/>
        <end position="783"/>
    </location>
</feature>
<evidence type="ECO:0000256" key="12">
    <source>
        <dbReference type="ARBA" id="ARBA00076542"/>
    </source>
</evidence>
<keyword evidence="7" id="KW-0119">Carbohydrate metabolism</keyword>
<feature type="transmembrane region" description="Helical" evidence="15">
    <location>
        <begin position="1074"/>
        <end position="1103"/>
    </location>
</feature>
<evidence type="ECO:0000256" key="5">
    <source>
        <dbReference type="ARBA" id="ARBA00022989"/>
    </source>
</evidence>
<dbReference type="GO" id="GO:2001069">
    <property type="term" value="F:glycogen binding"/>
    <property type="evidence" value="ECO:0007669"/>
    <property type="project" value="TreeGrafter"/>
</dbReference>
<dbReference type="Proteomes" id="UP000694540">
    <property type="component" value="Unplaced"/>
</dbReference>
<evidence type="ECO:0000256" key="14">
    <source>
        <dbReference type="SAM" id="MobiDB-lite"/>
    </source>
</evidence>
<feature type="coiled-coil region" evidence="13">
    <location>
        <begin position="292"/>
        <end position="319"/>
    </location>
</feature>
<feature type="region of interest" description="Disordered" evidence="14">
    <location>
        <begin position="491"/>
        <end position="511"/>
    </location>
</feature>
<evidence type="ECO:0000313" key="18">
    <source>
        <dbReference type="Proteomes" id="UP000694540"/>
    </source>
</evidence>
<feature type="region of interest" description="Disordered" evidence="14">
    <location>
        <begin position="368"/>
        <end position="402"/>
    </location>
</feature>
<gene>
    <name evidence="17" type="primary">PPP1R3A</name>
</gene>
<sequence length="1117" mass="125677">MEPSEEPSQVSKDNFLEVPNLSDSLSEDEEVKATFRPGFSPQPSRRGSDSSEDIYLDTPPSGARRVSFADTFGFNLVSVKEFDSWELPSSSTDFDLTKDIFHTEEYVLTPLFDLPSSKEDLMQQLQVQKAILESTEYPPGSTSMKGIIRVLNISFEKLVYVRMSLDDWQTYYDILAEYVPNSCDGETDQFSFKISLVPPYQKDGSKVEFCIRYETLVGTFWSNNNGTNYILVCQKKEQEMEPVKPREEAPSRHIKGCLKVKSSKEESSVPSEENNFENTKITDTYIPTIVCSDEDKEDLETSNQNVKDVNREHDEHNEKELELMINQHLIRNTVSRDEKNTVNFPNKDEGLEKKEIHDEVFTDLFKRPLSSSSSGERSLKGDFYPSEKHSSGNEGSYQPSEEITSDMGEIRPSLGNTSNDELMQLHIGSKELLDDNANPAQGRGKVQISHLSADQVMAENRNKKPEEEAKKMEMKDWDCLRRDFHSEFHSKEWTEKGSSKKDYDSGKNGEEGQRIHLGVNEKQSKNFPSILHDQESKMSHSEISVEEMGASTRELTALPRKDTTVHDQAIRADIFHSPRTDLSWEEPVLTTPDYDLSIREGISLGGILGQACSPRNGNVLRNEYLFQVEEEKSDCINPEDQNKNTQHKQSWNVLESQGKAGENTTSMTEQTKEQADCEDMWEKRDNTRSLKATPTERLFTCQETASYELSSLADHGITEKVEAGTAYIIKTTSESTLESMSAREKAIIGKLPQETARSDKPIKVKETASDPHEGRNDDSHDTLCQRDTVGITYDNDFEKEACLGICNIHVDETEKEETISVYNSGKTHDRKKCNMGNTTSVEESSQVIIDNQKADSKLDLHLKMLPTDQKIFPENKDHGQVQELSKEMNIDAIIHSALNSGTNGASQNGSHVSSHHAKTSVPTHEQETAAENAITVSTLQSISSKSEYNCNPTSEIQGIDKHPHPVTTPEEVSKSSGIVTSGSRKERCTGQIFQQGECSVEKSLGPTISISEALENKEEARHENEGLINSGQSLCFSGDKESESSASSSLPAQESQAQRSESLLSKYINSKIPYFLLFLIFLVTVYQYDLMIGLAFLFSLYWLSWEGGRQKESVKKK</sequence>
<keyword evidence="18" id="KW-1185">Reference proteome</keyword>
<feature type="compositionally biased region" description="Polar residues" evidence="14">
    <location>
        <begin position="899"/>
        <end position="912"/>
    </location>
</feature>
<comment type="function">
    <text evidence="8">Seems to act as a glycogen-targeting subunit for PP1. PP1 is essential for cell division, and participates in the regulation of glycogen metabolism, muscle contractility and protein synthesis. Plays an important role in glycogen synthesis but is not essential for insulin activation of glycogen synthase.</text>
</comment>
<feature type="region of interest" description="Disordered" evidence="14">
    <location>
        <begin position="751"/>
        <end position="783"/>
    </location>
</feature>
<dbReference type="GO" id="GO:0000164">
    <property type="term" value="C:protein phosphatase type 1 complex"/>
    <property type="evidence" value="ECO:0007669"/>
    <property type="project" value="TreeGrafter"/>
</dbReference>
<evidence type="ECO:0000256" key="11">
    <source>
        <dbReference type="ARBA" id="ARBA00075720"/>
    </source>
</evidence>
<dbReference type="GO" id="GO:0005977">
    <property type="term" value="P:glycogen metabolic process"/>
    <property type="evidence" value="ECO:0007669"/>
    <property type="project" value="UniProtKB-KW"/>
</dbReference>
<keyword evidence="4 15" id="KW-0812">Transmembrane</keyword>
<dbReference type="PANTHER" id="PTHR12307">
    <property type="entry name" value="PROTEIN PHOSPHATASE 1 REGULATORY SUBUNIT"/>
    <property type="match status" value="1"/>
</dbReference>
<keyword evidence="2" id="KW-0597">Phosphoprotein</keyword>
<evidence type="ECO:0000259" key="16">
    <source>
        <dbReference type="PROSITE" id="PS51159"/>
    </source>
</evidence>
<evidence type="ECO:0000256" key="7">
    <source>
        <dbReference type="ARBA" id="ARBA00023277"/>
    </source>
</evidence>
<dbReference type="GO" id="GO:0016020">
    <property type="term" value="C:membrane"/>
    <property type="evidence" value="ECO:0007669"/>
    <property type="project" value="UniProtKB-SubCell"/>
</dbReference>
<keyword evidence="3" id="KW-0321">Glycogen metabolism</keyword>
<keyword evidence="13" id="KW-0175">Coiled coil</keyword>
<feature type="domain" description="CBM21" evidence="16">
    <location>
        <begin position="124"/>
        <end position="232"/>
    </location>
</feature>
<reference evidence="17" key="1">
    <citation type="submission" date="2025-08" db="UniProtKB">
        <authorList>
            <consortium name="Ensembl"/>
        </authorList>
    </citation>
    <scope>IDENTIFICATION</scope>
</reference>
<feature type="compositionally biased region" description="Polar residues" evidence="14">
    <location>
        <begin position="1"/>
        <end position="12"/>
    </location>
</feature>
<evidence type="ECO:0000256" key="15">
    <source>
        <dbReference type="SAM" id="Phobius"/>
    </source>
</evidence>
<keyword evidence="6 15" id="KW-0472">Membrane</keyword>
<protein>
    <recommendedName>
        <fullName evidence="10">Protein phosphatase 1 regulatory subunit 3A</fullName>
    </recommendedName>
    <alternativeName>
        <fullName evidence="11">Protein phosphatase 1 glycogen-associated regulatory subunit</fullName>
    </alternativeName>
    <alternativeName>
        <fullName evidence="12">Protein phosphatase type-1 glycogen targeting subunit</fullName>
    </alternativeName>
</protein>
<proteinExistence type="predicted"/>
<evidence type="ECO:0000313" key="17">
    <source>
        <dbReference type="Ensembl" id="ENSCWAP00000003245.1"/>
    </source>
</evidence>
<evidence type="ECO:0000256" key="4">
    <source>
        <dbReference type="ARBA" id="ARBA00022692"/>
    </source>
</evidence>
<dbReference type="Gene3D" id="2.60.40.2440">
    <property type="entry name" value="Carbohydrate binding type-21 domain"/>
    <property type="match status" value="1"/>
</dbReference>
<evidence type="ECO:0000256" key="2">
    <source>
        <dbReference type="ARBA" id="ARBA00022553"/>
    </source>
</evidence>